<dbReference type="AlphaFoldDB" id="A0A1Q9EHQ2"/>
<evidence type="ECO:0008006" key="5">
    <source>
        <dbReference type="Google" id="ProtNLM"/>
    </source>
</evidence>
<feature type="compositionally biased region" description="Basic and acidic residues" evidence="1">
    <location>
        <begin position="157"/>
        <end position="173"/>
    </location>
</feature>
<accession>A0A1Q9EHQ2</accession>
<feature type="chain" id="PRO_5012638547" description="Nipped-B-like protein B" evidence="2">
    <location>
        <begin position="21"/>
        <end position="219"/>
    </location>
</feature>
<organism evidence="3 4">
    <name type="scientific">Symbiodinium microadriaticum</name>
    <name type="common">Dinoflagellate</name>
    <name type="synonym">Zooxanthella microadriatica</name>
    <dbReference type="NCBI Taxonomy" id="2951"/>
    <lineage>
        <taxon>Eukaryota</taxon>
        <taxon>Sar</taxon>
        <taxon>Alveolata</taxon>
        <taxon>Dinophyceae</taxon>
        <taxon>Suessiales</taxon>
        <taxon>Symbiodiniaceae</taxon>
        <taxon>Symbiodinium</taxon>
    </lineage>
</organism>
<name>A0A1Q9EHQ2_SYMMI</name>
<feature type="compositionally biased region" description="Basic residues" evidence="1">
    <location>
        <begin position="138"/>
        <end position="149"/>
    </location>
</feature>
<feature type="region of interest" description="Disordered" evidence="1">
    <location>
        <begin position="29"/>
        <end position="173"/>
    </location>
</feature>
<dbReference type="EMBL" id="LSRX01000149">
    <property type="protein sequence ID" value="OLQ06950.1"/>
    <property type="molecule type" value="Genomic_DNA"/>
</dbReference>
<reference evidence="3 4" key="1">
    <citation type="submission" date="2016-02" db="EMBL/GenBank/DDBJ databases">
        <title>Genome analysis of coral dinoflagellate symbionts highlights evolutionary adaptations to a symbiotic lifestyle.</title>
        <authorList>
            <person name="Aranda M."/>
            <person name="Li Y."/>
            <person name="Liew Y.J."/>
            <person name="Baumgarten S."/>
            <person name="Simakov O."/>
            <person name="Wilson M."/>
            <person name="Piel J."/>
            <person name="Ashoor H."/>
            <person name="Bougouffa S."/>
            <person name="Bajic V.B."/>
            <person name="Ryu T."/>
            <person name="Ravasi T."/>
            <person name="Bayer T."/>
            <person name="Micklem G."/>
            <person name="Kim H."/>
            <person name="Bhak J."/>
            <person name="Lajeunesse T.C."/>
            <person name="Voolstra C.R."/>
        </authorList>
    </citation>
    <scope>NUCLEOTIDE SEQUENCE [LARGE SCALE GENOMIC DNA]</scope>
    <source>
        <strain evidence="3 4">CCMP2467</strain>
    </source>
</reference>
<evidence type="ECO:0000313" key="4">
    <source>
        <dbReference type="Proteomes" id="UP000186817"/>
    </source>
</evidence>
<keyword evidence="2" id="KW-0732">Signal</keyword>
<evidence type="ECO:0000256" key="1">
    <source>
        <dbReference type="SAM" id="MobiDB-lite"/>
    </source>
</evidence>
<feature type="compositionally biased region" description="Basic and acidic residues" evidence="1">
    <location>
        <begin position="117"/>
        <end position="137"/>
    </location>
</feature>
<comment type="caution">
    <text evidence="3">The sequence shown here is derived from an EMBL/GenBank/DDBJ whole genome shotgun (WGS) entry which is preliminary data.</text>
</comment>
<evidence type="ECO:0000313" key="3">
    <source>
        <dbReference type="EMBL" id="OLQ06950.1"/>
    </source>
</evidence>
<keyword evidence="4" id="KW-1185">Reference proteome</keyword>
<feature type="signal peptide" evidence="2">
    <location>
        <begin position="1"/>
        <end position="20"/>
    </location>
</feature>
<dbReference type="Proteomes" id="UP000186817">
    <property type="component" value="Unassembled WGS sequence"/>
</dbReference>
<feature type="compositionally biased region" description="Basic and acidic residues" evidence="1">
    <location>
        <begin position="53"/>
        <end position="79"/>
    </location>
</feature>
<protein>
    <recommendedName>
        <fullName evidence="5">Nipped-B-like protein B</fullName>
    </recommendedName>
</protein>
<sequence>MVQPFLSCSIFFFEIRPLMLCELAASPVEQGGEQELGGGKAEKQKIEAGQAQKRSEAGRRRSREAEKRCRMRSDETTRTDKRRSGKALKEGQGSSGKGEGPQTIAEAEKRSRKRPELRKSSESEKRKSKSAEADDRSRRKAEAHRKLKISKAQQHQNDGRAEERKLRGPERGMVDGGETMRYLTQYLVLHTISFCEVTAALSVPVKHSSDICTTSLRFE</sequence>
<proteinExistence type="predicted"/>
<evidence type="ECO:0000256" key="2">
    <source>
        <dbReference type="SAM" id="SignalP"/>
    </source>
</evidence>
<gene>
    <name evidence="3" type="ORF">AK812_SmicGene9737</name>
</gene>